<comment type="caution">
    <text evidence="1">The sequence shown here is derived from an EMBL/GenBank/DDBJ whole genome shotgun (WGS) entry which is preliminary data.</text>
</comment>
<evidence type="ECO:0000313" key="2">
    <source>
        <dbReference type="Proteomes" id="UP000306319"/>
    </source>
</evidence>
<reference evidence="1" key="1">
    <citation type="submission" date="2019-04" db="EMBL/GenBank/DDBJ databases">
        <title>Microbes associate with the intestines of laboratory mice.</title>
        <authorList>
            <person name="Navarre W."/>
            <person name="Wong E."/>
            <person name="Huang K."/>
            <person name="Tropini C."/>
            <person name="Ng K."/>
            <person name="Yu B."/>
        </authorList>
    </citation>
    <scope>NUCLEOTIDE SEQUENCE</scope>
    <source>
        <strain evidence="1">NM04_E33</strain>
    </source>
</reference>
<dbReference type="EMBL" id="SRYB01000023">
    <property type="protein sequence ID" value="TGY77562.1"/>
    <property type="molecule type" value="Genomic_DNA"/>
</dbReference>
<evidence type="ECO:0000313" key="1">
    <source>
        <dbReference type="EMBL" id="TGY77562.1"/>
    </source>
</evidence>
<dbReference type="EC" id="2.7.1.148" evidence="1"/>
<proteinExistence type="predicted"/>
<name>A0AC61RDH3_9BACT</name>
<keyword evidence="1" id="KW-0418">Kinase</keyword>
<organism evidence="1 2">
    <name type="scientific">Lepagella muris</name>
    <dbReference type="NCBI Taxonomy" id="3032870"/>
    <lineage>
        <taxon>Bacteria</taxon>
        <taxon>Pseudomonadati</taxon>
        <taxon>Bacteroidota</taxon>
        <taxon>Bacteroidia</taxon>
        <taxon>Bacteroidales</taxon>
        <taxon>Muribaculaceae</taxon>
        <taxon>Lepagella</taxon>
    </lineage>
</organism>
<gene>
    <name evidence="1" type="primary">ispE</name>
    <name evidence="1" type="ORF">E5331_14040</name>
</gene>
<accession>A0AC61RDH3</accession>
<keyword evidence="2" id="KW-1185">Reference proteome</keyword>
<sequence length="296" mass="32841">MIKFVNAKINLGLNIVRKREDGYHDLETVFFPVGIESGMPQQPEAFDDILEVNTDSNQLSGCRFQLMGRRIDCAPEKNLVVKAATLFIQTYVKKYDDLSDMGMFNIILDKHLPDGAGLGGGSADASFTLMTLNEITGEKFGRNELCNMAVKLGADCPFFIYNTPCFAEGIGEILTPVEIDLSGRWLLIVKPAIHVSTKEAFSGISPKEPKFDLRFLPDLPLERWKDMVVNDFEASLFPLYPKLAELKDTFYESGATYASMSGSGSAIYGIYTDGEAAKAARDKFISTYSGVWLFEL</sequence>
<keyword evidence="1" id="KW-0808">Transferase</keyword>
<protein>
    <submittedName>
        <fullName evidence="1">4-(Cytidine 5'-diphospho)-2-C-methyl-D-erythritol kinase</fullName>
        <ecNumber evidence="1">2.7.1.148</ecNumber>
    </submittedName>
</protein>
<dbReference type="Proteomes" id="UP000306319">
    <property type="component" value="Unassembled WGS sequence"/>
</dbReference>